<gene>
    <name evidence="2" type="ORF">SAMN04489720_0281</name>
</gene>
<dbReference type="EMBL" id="LT629695">
    <property type="protein sequence ID" value="SDH17051.1"/>
    <property type="molecule type" value="Genomic_DNA"/>
</dbReference>
<evidence type="ECO:0008006" key="4">
    <source>
        <dbReference type="Google" id="ProtNLM"/>
    </source>
</evidence>
<feature type="transmembrane region" description="Helical" evidence="1">
    <location>
        <begin position="26"/>
        <end position="45"/>
    </location>
</feature>
<keyword evidence="1" id="KW-0472">Membrane</keyword>
<proteinExistence type="predicted"/>
<evidence type="ECO:0000313" key="2">
    <source>
        <dbReference type="EMBL" id="SDH17051.1"/>
    </source>
</evidence>
<dbReference type="RefSeq" id="WP_092501780.1">
    <property type="nucleotide sequence ID" value="NZ_LT629695.1"/>
</dbReference>
<keyword evidence="1" id="KW-1133">Transmembrane helix</keyword>
<dbReference type="Pfam" id="PF19853">
    <property type="entry name" value="DUF6328"/>
    <property type="match status" value="1"/>
</dbReference>
<dbReference type="OrthoDB" id="3625784at2"/>
<feature type="transmembrane region" description="Helical" evidence="1">
    <location>
        <begin position="126"/>
        <end position="150"/>
    </location>
</feature>
<accession>A0A1G8A871</accession>
<evidence type="ECO:0000256" key="1">
    <source>
        <dbReference type="SAM" id="Phobius"/>
    </source>
</evidence>
<name>A0A1G8A871_9MICO</name>
<evidence type="ECO:0000313" key="3">
    <source>
        <dbReference type="Proteomes" id="UP000198822"/>
    </source>
</evidence>
<dbReference type="STRING" id="399736.SAMN04489720_0281"/>
<feature type="transmembrane region" description="Helical" evidence="1">
    <location>
        <begin position="100"/>
        <end position="120"/>
    </location>
</feature>
<organism evidence="2 3">
    <name type="scientific">Agrococcus jejuensis</name>
    <dbReference type="NCBI Taxonomy" id="399736"/>
    <lineage>
        <taxon>Bacteria</taxon>
        <taxon>Bacillati</taxon>
        <taxon>Actinomycetota</taxon>
        <taxon>Actinomycetes</taxon>
        <taxon>Micrococcales</taxon>
        <taxon>Microbacteriaceae</taxon>
        <taxon>Agrococcus</taxon>
    </lineage>
</organism>
<protein>
    <recommendedName>
        <fullName evidence="4">Sodium:proton antiporter</fullName>
    </recommendedName>
</protein>
<reference evidence="3" key="1">
    <citation type="submission" date="2016-10" db="EMBL/GenBank/DDBJ databases">
        <authorList>
            <person name="Varghese N."/>
            <person name="Submissions S."/>
        </authorList>
    </citation>
    <scope>NUCLEOTIDE SEQUENCE [LARGE SCALE GENOMIC DNA]</scope>
    <source>
        <strain evidence="3">DSM 22002</strain>
    </source>
</reference>
<dbReference type="Proteomes" id="UP000198822">
    <property type="component" value="Chromosome I"/>
</dbReference>
<dbReference type="InterPro" id="IPR046291">
    <property type="entry name" value="DUF6328"/>
</dbReference>
<dbReference type="AlphaFoldDB" id="A0A1G8A871"/>
<keyword evidence="1" id="KW-0812">Transmembrane</keyword>
<keyword evidence="3" id="KW-1185">Reference proteome</keyword>
<feature type="transmembrane region" description="Helical" evidence="1">
    <location>
        <begin position="57"/>
        <end position="80"/>
    </location>
</feature>
<sequence>MVDADGRDETENERLDRNWHDILQELRVALTGTQLISGFLLAVAFQSRFDELTPELVAHYLVLVGLAGLATLLGLAPVAVHRLLFRKRVKEATVHLGNRLLLATLVVVTLLVIGVAAFVFEFVAGAIAGLIAAIVAALVACGMWGLGIAARIRARSDAARPEIAR</sequence>